<sequence length="169" mass="18347">MSTSDLYLKLLRVAPLISSTAGLMCAWDQQFAFYSFADKAVPQGPAGSTLPHWFPVIFRQLIWVVSIIHPLGGILGILNSVGAAGAALDPQTRYLYLAGGLFAAGHLVYGKTAMRIIGTIWDANLPGSKNLGALPPWLRLNWWRIHTNNVPAVFFFLAALVSAVELKNA</sequence>
<dbReference type="OrthoDB" id="1523883at2759"/>
<feature type="transmembrane region" description="Helical" evidence="1">
    <location>
        <begin position="61"/>
        <end position="82"/>
    </location>
</feature>
<keyword evidence="1" id="KW-0812">Transmembrane</keyword>
<gene>
    <name evidence="2" type="ORF">GTA08_BOTSDO08564</name>
</gene>
<feature type="transmembrane region" description="Helical" evidence="1">
    <location>
        <begin position="94"/>
        <end position="121"/>
    </location>
</feature>
<keyword evidence="3" id="KW-1185">Reference proteome</keyword>
<organism evidence="2 3">
    <name type="scientific">Botryosphaeria dothidea</name>
    <dbReference type="NCBI Taxonomy" id="55169"/>
    <lineage>
        <taxon>Eukaryota</taxon>
        <taxon>Fungi</taxon>
        <taxon>Dikarya</taxon>
        <taxon>Ascomycota</taxon>
        <taxon>Pezizomycotina</taxon>
        <taxon>Dothideomycetes</taxon>
        <taxon>Dothideomycetes incertae sedis</taxon>
        <taxon>Botryosphaeriales</taxon>
        <taxon>Botryosphaeriaceae</taxon>
        <taxon>Botryosphaeria</taxon>
    </lineage>
</organism>
<evidence type="ECO:0000256" key="1">
    <source>
        <dbReference type="SAM" id="Phobius"/>
    </source>
</evidence>
<protein>
    <submittedName>
        <fullName evidence="2">Uncharacterized protein</fullName>
    </submittedName>
</protein>
<evidence type="ECO:0000313" key="2">
    <source>
        <dbReference type="EMBL" id="KAF4303056.1"/>
    </source>
</evidence>
<name>A0A8H4N1W7_9PEZI</name>
<dbReference type="Proteomes" id="UP000572817">
    <property type="component" value="Unassembled WGS sequence"/>
</dbReference>
<dbReference type="AlphaFoldDB" id="A0A8H4N1W7"/>
<reference evidence="2" key="1">
    <citation type="submission" date="2020-04" db="EMBL/GenBank/DDBJ databases">
        <title>Genome Assembly and Annotation of Botryosphaeria dothidea sdau 11-99, a Latent Pathogen of Apple Fruit Ring Rot in China.</title>
        <authorList>
            <person name="Yu C."/>
            <person name="Diao Y."/>
            <person name="Lu Q."/>
            <person name="Zhao J."/>
            <person name="Cui S."/>
            <person name="Peng C."/>
            <person name="He B."/>
            <person name="Liu H."/>
        </authorList>
    </citation>
    <scope>NUCLEOTIDE SEQUENCE [LARGE SCALE GENOMIC DNA]</scope>
    <source>
        <strain evidence="2">Sdau11-99</strain>
    </source>
</reference>
<keyword evidence="1" id="KW-1133">Transmembrane helix</keyword>
<evidence type="ECO:0000313" key="3">
    <source>
        <dbReference type="Proteomes" id="UP000572817"/>
    </source>
</evidence>
<accession>A0A8H4N1W7</accession>
<comment type="caution">
    <text evidence="2">The sequence shown here is derived from an EMBL/GenBank/DDBJ whole genome shotgun (WGS) entry which is preliminary data.</text>
</comment>
<proteinExistence type="predicted"/>
<dbReference type="EMBL" id="WWBZ02000062">
    <property type="protein sequence ID" value="KAF4303056.1"/>
    <property type="molecule type" value="Genomic_DNA"/>
</dbReference>
<keyword evidence="1" id="KW-0472">Membrane</keyword>
<feature type="transmembrane region" description="Helical" evidence="1">
    <location>
        <begin position="141"/>
        <end position="164"/>
    </location>
</feature>